<dbReference type="PANTHER" id="PTHR11567">
    <property type="entry name" value="ACID PHOSPHATASE-RELATED"/>
    <property type="match status" value="1"/>
</dbReference>
<accession>A0A1B6EG72</accession>
<name>A0A1B6EG72_9HEMI</name>
<dbReference type="Gene3D" id="3.40.50.1240">
    <property type="entry name" value="Phosphoglycerate mutase-like"/>
    <property type="match status" value="1"/>
</dbReference>
<dbReference type="EC" id="3.1.3.2" evidence="3"/>
<dbReference type="Pfam" id="PF00328">
    <property type="entry name" value="His_Phos_2"/>
    <property type="match status" value="1"/>
</dbReference>
<evidence type="ECO:0000313" key="9">
    <source>
        <dbReference type="EMBL" id="JAS36919.1"/>
    </source>
</evidence>
<evidence type="ECO:0000256" key="3">
    <source>
        <dbReference type="ARBA" id="ARBA00012646"/>
    </source>
</evidence>
<evidence type="ECO:0000256" key="8">
    <source>
        <dbReference type="SAM" id="Phobius"/>
    </source>
</evidence>
<dbReference type="AlphaFoldDB" id="A0A1B6EG72"/>
<evidence type="ECO:0000256" key="2">
    <source>
        <dbReference type="ARBA" id="ARBA00005375"/>
    </source>
</evidence>
<dbReference type="GO" id="GO:0003993">
    <property type="term" value="F:acid phosphatase activity"/>
    <property type="evidence" value="ECO:0007669"/>
    <property type="project" value="UniProtKB-EC"/>
</dbReference>
<keyword evidence="7" id="KW-0325">Glycoprotein</keyword>
<keyword evidence="6" id="KW-1015">Disulfide bond</keyword>
<dbReference type="CDD" id="cd07061">
    <property type="entry name" value="HP_HAP_like"/>
    <property type="match status" value="1"/>
</dbReference>
<keyword evidence="5" id="KW-0378">Hydrolase</keyword>
<evidence type="ECO:0000256" key="7">
    <source>
        <dbReference type="ARBA" id="ARBA00023180"/>
    </source>
</evidence>
<dbReference type="SUPFAM" id="SSF53254">
    <property type="entry name" value="Phosphoglycerate mutase-like"/>
    <property type="match status" value="1"/>
</dbReference>
<keyword evidence="8" id="KW-1133">Transmembrane helix</keyword>
<keyword evidence="8" id="KW-0472">Membrane</keyword>
<feature type="non-terminal residue" evidence="9">
    <location>
        <position position="1"/>
    </location>
</feature>
<dbReference type="InterPro" id="IPR000560">
    <property type="entry name" value="His_Pase_clade-2"/>
</dbReference>
<keyword evidence="8" id="KW-0812">Transmembrane</keyword>
<dbReference type="PANTHER" id="PTHR11567:SF211">
    <property type="entry name" value="PROSTATIC ACID PHOSPHATASE"/>
    <property type="match status" value="1"/>
</dbReference>
<dbReference type="EMBL" id="GEDC01000379">
    <property type="protein sequence ID" value="JAS36919.1"/>
    <property type="molecule type" value="Transcribed_RNA"/>
</dbReference>
<dbReference type="InterPro" id="IPR029033">
    <property type="entry name" value="His_PPase_superfam"/>
</dbReference>
<evidence type="ECO:0000256" key="4">
    <source>
        <dbReference type="ARBA" id="ARBA00022729"/>
    </source>
</evidence>
<evidence type="ECO:0000256" key="1">
    <source>
        <dbReference type="ARBA" id="ARBA00000032"/>
    </source>
</evidence>
<evidence type="ECO:0000256" key="5">
    <source>
        <dbReference type="ARBA" id="ARBA00022801"/>
    </source>
</evidence>
<sequence>HLVGDYNKEKIYVQSTDVDRTLMSAECNLAALFPPNSSEKLTPSLPWQPVPIHTTSEHLDSVLAAKAPCPRYDLELIKVKNSKEIQDLNKKYKDLFKYLTMNSGRAIENISEVEFLYDVLLIENNNNLTLPNWTASVFPHPMDEVARWSFALPTWNKELGRLKSGLLIGDMVKHFKDKHANKINNRHLWFYSAHDSTVANLLNTLGVFDLHNPPYSATVLLELRVKNNQSIVTLVYRNSTTKGPYLLTIPGCSPGCPLDQFIKLTEDVIPKDWKLECHAHYFFDLTSDLPFNTIAIFAMVTSILLIFLLVTSMSFYWQRKKPKHVYHKLKAETI</sequence>
<dbReference type="PROSITE" id="PS00778">
    <property type="entry name" value="HIS_ACID_PHOSPHAT_2"/>
    <property type="match status" value="1"/>
</dbReference>
<dbReference type="InterPro" id="IPR050645">
    <property type="entry name" value="Histidine_acid_phosphatase"/>
</dbReference>
<gene>
    <name evidence="9" type="ORF">g.43400</name>
</gene>
<feature type="transmembrane region" description="Helical" evidence="8">
    <location>
        <begin position="294"/>
        <end position="317"/>
    </location>
</feature>
<reference evidence="9" key="1">
    <citation type="submission" date="2015-12" db="EMBL/GenBank/DDBJ databases">
        <title>De novo transcriptome assembly of four potential Pierce s Disease insect vectors from Arizona vineyards.</title>
        <authorList>
            <person name="Tassone E.E."/>
        </authorList>
    </citation>
    <scope>NUCLEOTIDE SEQUENCE</scope>
</reference>
<dbReference type="InterPro" id="IPR033379">
    <property type="entry name" value="Acid_Pase_AS"/>
</dbReference>
<evidence type="ECO:0000256" key="6">
    <source>
        <dbReference type="ARBA" id="ARBA00023157"/>
    </source>
</evidence>
<comment type="similarity">
    <text evidence="2">Belongs to the histidine acid phosphatase family.</text>
</comment>
<organism evidence="9">
    <name type="scientific">Clastoptera arizonana</name>
    <name type="common">Arizona spittle bug</name>
    <dbReference type="NCBI Taxonomy" id="38151"/>
    <lineage>
        <taxon>Eukaryota</taxon>
        <taxon>Metazoa</taxon>
        <taxon>Ecdysozoa</taxon>
        <taxon>Arthropoda</taxon>
        <taxon>Hexapoda</taxon>
        <taxon>Insecta</taxon>
        <taxon>Pterygota</taxon>
        <taxon>Neoptera</taxon>
        <taxon>Paraneoptera</taxon>
        <taxon>Hemiptera</taxon>
        <taxon>Auchenorrhyncha</taxon>
        <taxon>Cercopoidea</taxon>
        <taxon>Clastopteridae</taxon>
        <taxon>Clastoptera</taxon>
    </lineage>
</organism>
<comment type="catalytic activity">
    <reaction evidence="1">
        <text>a phosphate monoester + H2O = an alcohol + phosphate</text>
        <dbReference type="Rhea" id="RHEA:15017"/>
        <dbReference type="ChEBI" id="CHEBI:15377"/>
        <dbReference type="ChEBI" id="CHEBI:30879"/>
        <dbReference type="ChEBI" id="CHEBI:43474"/>
        <dbReference type="ChEBI" id="CHEBI:67140"/>
        <dbReference type="EC" id="3.1.3.2"/>
    </reaction>
</comment>
<proteinExistence type="inferred from homology"/>
<keyword evidence="4" id="KW-0732">Signal</keyword>
<protein>
    <recommendedName>
        <fullName evidence="3">acid phosphatase</fullName>
        <ecNumber evidence="3">3.1.3.2</ecNumber>
    </recommendedName>
</protein>